<sequence length="84" mass="9153">MTTSVRRWTTASLQRDGDVETSASCHPVAAVGAGVRVPAHALGADVIDSEFRCGGCRETLTVYHHFSRRYHAYLGCRADSEDLT</sequence>
<keyword evidence="4" id="KW-1185">Reference proteome</keyword>
<feature type="domain" description="Dimethylamine monooxygenase subunit DmmA-like C-terminal" evidence="1">
    <location>
        <begin position="44"/>
        <end position="75"/>
    </location>
</feature>
<dbReference type="RefSeq" id="WP_147436985.1">
    <property type="nucleotide sequence ID" value="NZ_CP082160.1"/>
</dbReference>
<organism evidence="3 5">
    <name type="scientific">Rhodococcus opacus</name>
    <name type="common">Nocardia opaca</name>
    <dbReference type="NCBI Taxonomy" id="37919"/>
    <lineage>
        <taxon>Bacteria</taxon>
        <taxon>Bacillati</taxon>
        <taxon>Actinomycetota</taxon>
        <taxon>Actinomycetes</taxon>
        <taxon>Mycobacteriales</taxon>
        <taxon>Nocardiaceae</taxon>
        <taxon>Rhodococcus</taxon>
    </lineage>
</organism>
<evidence type="ECO:0000259" key="1">
    <source>
        <dbReference type="Pfam" id="PF22289"/>
    </source>
</evidence>
<reference evidence="2" key="1">
    <citation type="submission" date="2022-12" db="EMBL/GenBank/DDBJ databases">
        <authorList>
            <person name="Krivoruchko A.V."/>
            <person name="Elkin A."/>
        </authorList>
    </citation>
    <scope>NUCLEOTIDE SEQUENCE</scope>
    <source>
        <strain evidence="2">IEGM 249</strain>
    </source>
</reference>
<dbReference type="AlphaFoldDB" id="A0AAX3YQ64"/>
<dbReference type="InterPro" id="IPR048037">
    <property type="entry name" value="DmmA-like_C"/>
</dbReference>
<reference evidence="3" key="2">
    <citation type="submission" date="2023-07" db="EMBL/GenBank/DDBJ databases">
        <title>Genomic analysis of Rhodococcus opacus VOC-14 with glycol ethers degradation activity.</title>
        <authorList>
            <person name="Narkevich D.A."/>
            <person name="Hlushen A.M."/>
            <person name="Akhremchuk A.E."/>
            <person name="Sikolenko M.A."/>
            <person name="Valentovich L.N."/>
        </authorList>
    </citation>
    <scope>NUCLEOTIDE SEQUENCE</scope>
    <source>
        <strain evidence="3">VOC-14</strain>
    </source>
</reference>
<protein>
    <recommendedName>
        <fullName evidence="1">Dimethylamine monooxygenase subunit DmmA-like C-terminal domain-containing protein</fullName>
    </recommendedName>
</protein>
<proteinExistence type="predicted"/>
<dbReference type="Proteomes" id="UP001066327">
    <property type="component" value="Unassembled WGS sequence"/>
</dbReference>
<gene>
    <name evidence="2" type="ORF">O4328_34070</name>
    <name evidence="3" type="ORF">Q5707_16300</name>
</gene>
<dbReference type="EMBL" id="CP130953">
    <property type="protein sequence ID" value="WLF50446.1"/>
    <property type="molecule type" value="Genomic_DNA"/>
</dbReference>
<dbReference type="Pfam" id="PF22289">
    <property type="entry name" value="DmmA-like_C"/>
    <property type="match status" value="1"/>
</dbReference>
<dbReference type="EMBL" id="JAPWIS010000023">
    <property type="protein sequence ID" value="MCZ4588623.1"/>
    <property type="molecule type" value="Genomic_DNA"/>
</dbReference>
<evidence type="ECO:0000313" key="2">
    <source>
        <dbReference type="EMBL" id="MCZ4588623.1"/>
    </source>
</evidence>
<evidence type="ECO:0000313" key="3">
    <source>
        <dbReference type="EMBL" id="WLF50446.1"/>
    </source>
</evidence>
<evidence type="ECO:0000313" key="5">
    <source>
        <dbReference type="Proteomes" id="UP001231166"/>
    </source>
</evidence>
<name>A0AAX3YQ64_RHOOP</name>
<accession>A0AAX3YQ64</accession>
<dbReference type="Proteomes" id="UP001231166">
    <property type="component" value="Chromosome"/>
</dbReference>
<evidence type="ECO:0000313" key="4">
    <source>
        <dbReference type="Proteomes" id="UP001066327"/>
    </source>
</evidence>